<evidence type="ECO:0000256" key="1">
    <source>
        <dbReference type="SAM" id="MobiDB-lite"/>
    </source>
</evidence>
<feature type="region of interest" description="Disordered" evidence="1">
    <location>
        <begin position="302"/>
        <end position="336"/>
    </location>
</feature>
<dbReference type="Proteomes" id="UP000054771">
    <property type="component" value="Unassembled WGS sequence"/>
</dbReference>
<accession>A0A0U5CES3</accession>
<evidence type="ECO:0000313" key="3">
    <source>
        <dbReference type="Proteomes" id="UP000054771"/>
    </source>
</evidence>
<proteinExistence type="predicted"/>
<gene>
    <name evidence="2" type="ORF">ASPCAL11687</name>
</gene>
<protein>
    <submittedName>
        <fullName evidence="2">Uncharacterized protein</fullName>
    </submittedName>
</protein>
<evidence type="ECO:0000313" key="2">
    <source>
        <dbReference type="EMBL" id="CEL08538.1"/>
    </source>
</evidence>
<organism evidence="2 3">
    <name type="scientific">Aspergillus calidoustus</name>
    <dbReference type="NCBI Taxonomy" id="454130"/>
    <lineage>
        <taxon>Eukaryota</taxon>
        <taxon>Fungi</taxon>
        <taxon>Dikarya</taxon>
        <taxon>Ascomycota</taxon>
        <taxon>Pezizomycotina</taxon>
        <taxon>Eurotiomycetes</taxon>
        <taxon>Eurotiomycetidae</taxon>
        <taxon>Eurotiales</taxon>
        <taxon>Aspergillaceae</taxon>
        <taxon>Aspergillus</taxon>
        <taxon>Aspergillus subgen. Nidulantes</taxon>
    </lineage>
</organism>
<reference evidence="3" key="1">
    <citation type="journal article" date="2016" name="Genome Announc.">
        <title>Draft genome sequences of fungus Aspergillus calidoustus.</title>
        <authorList>
            <person name="Horn F."/>
            <person name="Linde J."/>
            <person name="Mattern D.J."/>
            <person name="Walther G."/>
            <person name="Guthke R."/>
            <person name="Scherlach K."/>
            <person name="Martin K."/>
            <person name="Brakhage A.A."/>
            <person name="Petzke L."/>
            <person name="Valiante V."/>
        </authorList>
    </citation>
    <scope>NUCLEOTIDE SEQUENCE [LARGE SCALE GENOMIC DNA]</scope>
    <source>
        <strain evidence="3">SF006504</strain>
    </source>
</reference>
<dbReference type="OrthoDB" id="2103397at2759"/>
<keyword evidence="3" id="KW-1185">Reference proteome</keyword>
<dbReference type="AlphaFoldDB" id="A0A0U5CES3"/>
<dbReference type="STRING" id="454130.A0A0U5CES3"/>
<sequence length="432" mass="49375">MQNDAGDTTVRRFFTGLCRLIRRYKGTNTSTRDRENVQVEIEIERPLLSFCGIKRRRKRNSTIRDTATNDPTTVPEDLDTLLADYSLALTPRNAASTNHIVLSRPRIDAILHLLLAQAKKRLLETDTTEKINTLYWDYEQFISLSDTLGARRRRRIPNCAVDYALWYGDARDFATNCVVIRARDMIVGGESRQFFPILVAMSLIKHNRVRRKVNREVYGICTNSFTWVFFHLDKRNKLNSLRLNWANGQQQAITAVLSKILNEAVKLRLLSSKPADTWSDSKTRLSPWDVRKWNYAEDKEDNAADFTPSGCESPPGDTKPGGAEKAVEPTPTQDPSTADLASILLQDMHEVLDLKHQPDEDYIWSLGALGEYKMMPDHLKSIFKDYKLAFGDKFWCEVLTRVKFEALLFIVLALIKKRDFGPDTLAPSSSLQ</sequence>
<name>A0A0U5CES3_ASPCI</name>
<dbReference type="EMBL" id="CDMC01000011">
    <property type="protein sequence ID" value="CEL08538.1"/>
    <property type="molecule type" value="Genomic_DNA"/>
</dbReference>